<dbReference type="Proteomes" id="UP000612456">
    <property type="component" value="Unassembled WGS sequence"/>
</dbReference>
<gene>
    <name evidence="2" type="ORF">GCM10010911_12290</name>
</gene>
<sequence length="450" mass="49947">MKKMSSGLVLMLCVALLLSACSGNNGNEKTGESNSGSNSDTVTHLKFWGAIPEENGPKQALDTWNAANPDIQVEYVRYINDEAGNTKLETALLAKGEIDLFINYSMDKLVKRIQAGMAEPLDTYVQNDSFDLKDQFGENAIVKMEDKTYYIPAIILNDFVSINKSMLDEANLPIPTDWTWDEYVSYASKLSKGQGNDKVWGSFVNGAQPKIFEYMDKAVKTELGANAMYKEDGSSNFDNAAFKKYLDVMFQMEKTDKSQPPYAEAKMSKMEGSRMFLGGQVAMNWVGTASLRDIKNLESYPHDFVTAFAPPPKISTSSKNIGGGTGYLDYVTINSQTKNKDAAWKFMKWYVTEGNEPLIAGGRVPAWKHADQDKVAELILGDNAEKLFDINSFKAVAFGVKDFVVDTKFDKYPELQVITNEEGERALIGDETTAEAVANMKKRADELLGK</sequence>
<evidence type="ECO:0000256" key="1">
    <source>
        <dbReference type="SAM" id="SignalP"/>
    </source>
</evidence>
<dbReference type="Pfam" id="PF01547">
    <property type="entry name" value="SBP_bac_1"/>
    <property type="match status" value="1"/>
</dbReference>
<keyword evidence="1" id="KW-0732">Signal</keyword>
<dbReference type="InterPro" id="IPR006059">
    <property type="entry name" value="SBP"/>
</dbReference>
<dbReference type="InterPro" id="IPR050490">
    <property type="entry name" value="Bact_solute-bd_prot1"/>
</dbReference>
<dbReference type="EMBL" id="BMHP01000001">
    <property type="protein sequence ID" value="GGD56116.1"/>
    <property type="molecule type" value="Genomic_DNA"/>
</dbReference>
<dbReference type="PROSITE" id="PS51257">
    <property type="entry name" value="PROKAR_LIPOPROTEIN"/>
    <property type="match status" value="1"/>
</dbReference>
<evidence type="ECO:0000313" key="3">
    <source>
        <dbReference type="Proteomes" id="UP000612456"/>
    </source>
</evidence>
<organism evidence="2 3">
    <name type="scientific">Paenibacillus nasutitermitis</name>
    <dbReference type="NCBI Taxonomy" id="1652958"/>
    <lineage>
        <taxon>Bacteria</taxon>
        <taxon>Bacillati</taxon>
        <taxon>Bacillota</taxon>
        <taxon>Bacilli</taxon>
        <taxon>Bacillales</taxon>
        <taxon>Paenibacillaceae</taxon>
        <taxon>Paenibacillus</taxon>
    </lineage>
</organism>
<evidence type="ECO:0000313" key="2">
    <source>
        <dbReference type="EMBL" id="GGD56116.1"/>
    </source>
</evidence>
<dbReference type="AlphaFoldDB" id="A0A916YPV5"/>
<feature type="chain" id="PRO_5038607457" evidence="1">
    <location>
        <begin position="21"/>
        <end position="450"/>
    </location>
</feature>
<name>A0A916YPV5_9BACL</name>
<feature type="signal peptide" evidence="1">
    <location>
        <begin position="1"/>
        <end position="20"/>
    </location>
</feature>
<protein>
    <submittedName>
        <fullName evidence="2">Sugar ABC transporter substrate-binding protein</fullName>
    </submittedName>
</protein>
<dbReference type="PANTHER" id="PTHR43649">
    <property type="entry name" value="ARABINOSE-BINDING PROTEIN-RELATED"/>
    <property type="match status" value="1"/>
</dbReference>
<comment type="caution">
    <text evidence="2">The sequence shown here is derived from an EMBL/GenBank/DDBJ whole genome shotgun (WGS) entry which is preliminary data.</text>
</comment>
<proteinExistence type="predicted"/>
<dbReference type="RefSeq" id="WP_188990086.1">
    <property type="nucleotide sequence ID" value="NZ_BMHP01000001.1"/>
</dbReference>
<dbReference type="Gene3D" id="3.40.190.10">
    <property type="entry name" value="Periplasmic binding protein-like II"/>
    <property type="match status" value="1"/>
</dbReference>
<reference evidence="2" key="1">
    <citation type="journal article" date="2014" name="Int. J. Syst. Evol. Microbiol.">
        <title>Complete genome sequence of Corynebacterium casei LMG S-19264T (=DSM 44701T), isolated from a smear-ripened cheese.</title>
        <authorList>
            <consortium name="US DOE Joint Genome Institute (JGI-PGF)"/>
            <person name="Walter F."/>
            <person name="Albersmeier A."/>
            <person name="Kalinowski J."/>
            <person name="Ruckert C."/>
        </authorList>
    </citation>
    <scope>NUCLEOTIDE SEQUENCE</scope>
    <source>
        <strain evidence="2">CGMCC 1.15178</strain>
    </source>
</reference>
<accession>A0A916YPV5</accession>
<keyword evidence="3" id="KW-1185">Reference proteome</keyword>
<reference evidence="2" key="2">
    <citation type="submission" date="2020-09" db="EMBL/GenBank/DDBJ databases">
        <authorList>
            <person name="Sun Q."/>
            <person name="Zhou Y."/>
        </authorList>
    </citation>
    <scope>NUCLEOTIDE SEQUENCE</scope>
    <source>
        <strain evidence="2">CGMCC 1.15178</strain>
    </source>
</reference>
<dbReference type="SUPFAM" id="SSF53850">
    <property type="entry name" value="Periplasmic binding protein-like II"/>
    <property type="match status" value="1"/>
</dbReference>
<dbReference type="PANTHER" id="PTHR43649:SF12">
    <property type="entry name" value="DIACETYLCHITOBIOSE BINDING PROTEIN DASA"/>
    <property type="match status" value="1"/>
</dbReference>